<dbReference type="Proteomes" id="UP000821837">
    <property type="component" value="Chromosome 11"/>
</dbReference>
<protein>
    <recommendedName>
        <fullName evidence="8">Large ribosomal subunit protein uL4m</fullName>
    </recommendedName>
    <alternativeName>
        <fullName evidence="9">39S ribosomal protein L4, mitochondrial</fullName>
    </alternativeName>
</protein>
<keyword evidence="14" id="KW-1185">Reference proteome</keyword>
<feature type="region of interest" description="Disordered" evidence="11">
    <location>
        <begin position="14"/>
        <end position="49"/>
    </location>
</feature>
<dbReference type="GO" id="GO:0005743">
    <property type="term" value="C:mitochondrial inner membrane"/>
    <property type="evidence" value="ECO:0007669"/>
    <property type="project" value="UniProtKB-ARBA"/>
</dbReference>
<dbReference type="SUPFAM" id="SSF52166">
    <property type="entry name" value="Ribosomal protein L4"/>
    <property type="match status" value="1"/>
</dbReference>
<dbReference type="AlphaFoldDB" id="A0A9D4T682"/>
<feature type="region of interest" description="Disordered" evidence="11">
    <location>
        <begin position="551"/>
        <end position="580"/>
    </location>
</feature>
<name>A0A9D4T682_RHISA</name>
<comment type="caution">
    <text evidence="13">The sequence shown here is derived from an EMBL/GenBank/DDBJ whole genome shotgun (WGS) entry which is preliminary data.</text>
</comment>
<evidence type="ECO:0000256" key="11">
    <source>
        <dbReference type="SAM" id="MobiDB-lite"/>
    </source>
</evidence>
<feature type="domain" description="Serpin" evidence="12">
    <location>
        <begin position="86"/>
        <end position="444"/>
    </location>
</feature>
<evidence type="ECO:0000256" key="5">
    <source>
        <dbReference type="ARBA" id="ARBA00022980"/>
    </source>
</evidence>
<evidence type="ECO:0000256" key="1">
    <source>
        <dbReference type="ARBA" id="ARBA00004173"/>
    </source>
</evidence>
<dbReference type="FunFam" id="3.40.1370.10:FF:000005">
    <property type="entry name" value="39S ribosomal protein L4, mitochondrial"/>
    <property type="match status" value="1"/>
</dbReference>
<evidence type="ECO:0000256" key="3">
    <source>
        <dbReference type="ARBA" id="ARBA00022690"/>
    </source>
</evidence>
<dbReference type="VEuPathDB" id="VectorBase:RSAN_035187"/>
<dbReference type="SMART" id="SM00093">
    <property type="entry name" value="SERPIN"/>
    <property type="match status" value="1"/>
</dbReference>
<dbReference type="InterPro" id="IPR013005">
    <property type="entry name" value="Ribosomal_uL4-like"/>
</dbReference>
<evidence type="ECO:0000256" key="2">
    <source>
        <dbReference type="ARBA" id="ARBA00010528"/>
    </source>
</evidence>
<feature type="compositionally biased region" description="Acidic residues" evidence="11">
    <location>
        <begin position="16"/>
        <end position="28"/>
    </location>
</feature>
<reference evidence="13" key="1">
    <citation type="journal article" date="2020" name="Cell">
        <title>Large-Scale Comparative Analyses of Tick Genomes Elucidate Their Genetic Diversity and Vector Capacities.</title>
        <authorList>
            <consortium name="Tick Genome and Microbiome Consortium (TIGMIC)"/>
            <person name="Jia N."/>
            <person name="Wang J."/>
            <person name="Shi W."/>
            <person name="Du L."/>
            <person name="Sun Y."/>
            <person name="Zhan W."/>
            <person name="Jiang J.F."/>
            <person name="Wang Q."/>
            <person name="Zhang B."/>
            <person name="Ji P."/>
            <person name="Bell-Sakyi L."/>
            <person name="Cui X.M."/>
            <person name="Yuan T.T."/>
            <person name="Jiang B.G."/>
            <person name="Yang W.F."/>
            <person name="Lam T.T."/>
            <person name="Chang Q.C."/>
            <person name="Ding S.J."/>
            <person name="Wang X.J."/>
            <person name="Zhu J.G."/>
            <person name="Ruan X.D."/>
            <person name="Zhao L."/>
            <person name="Wei J.T."/>
            <person name="Ye R.Z."/>
            <person name="Que T.C."/>
            <person name="Du C.H."/>
            <person name="Zhou Y.H."/>
            <person name="Cheng J.X."/>
            <person name="Dai P.F."/>
            <person name="Guo W.B."/>
            <person name="Han X.H."/>
            <person name="Huang E.J."/>
            <person name="Li L.F."/>
            <person name="Wei W."/>
            <person name="Gao Y.C."/>
            <person name="Liu J.Z."/>
            <person name="Shao H.Z."/>
            <person name="Wang X."/>
            <person name="Wang C.C."/>
            <person name="Yang T.C."/>
            <person name="Huo Q.B."/>
            <person name="Li W."/>
            <person name="Chen H.Y."/>
            <person name="Chen S.E."/>
            <person name="Zhou L.G."/>
            <person name="Ni X.B."/>
            <person name="Tian J.H."/>
            <person name="Sheng Y."/>
            <person name="Liu T."/>
            <person name="Pan Y.S."/>
            <person name="Xia L.Y."/>
            <person name="Li J."/>
            <person name="Zhao F."/>
            <person name="Cao W.C."/>
        </authorList>
    </citation>
    <scope>NUCLEOTIDE SEQUENCE</scope>
    <source>
        <strain evidence="13">Rsan-2018</strain>
    </source>
</reference>
<dbReference type="PANTHER" id="PTHR10746">
    <property type="entry name" value="50S RIBOSOMAL PROTEIN L4"/>
    <property type="match status" value="1"/>
</dbReference>
<comment type="similarity">
    <text evidence="10">Belongs to the serpin family.</text>
</comment>
<dbReference type="InterPro" id="IPR042178">
    <property type="entry name" value="Serpin_sf_1"/>
</dbReference>
<comment type="similarity">
    <text evidence="2">Belongs to the universal ribosomal protein uL4 family.</text>
</comment>
<keyword evidence="3" id="KW-0646">Protease inhibitor</keyword>
<dbReference type="GO" id="GO:1990904">
    <property type="term" value="C:ribonucleoprotein complex"/>
    <property type="evidence" value="ECO:0007669"/>
    <property type="project" value="UniProtKB-KW"/>
</dbReference>
<organism evidence="13 14">
    <name type="scientific">Rhipicephalus sanguineus</name>
    <name type="common">Brown dog tick</name>
    <name type="synonym">Ixodes sanguineus</name>
    <dbReference type="NCBI Taxonomy" id="34632"/>
    <lineage>
        <taxon>Eukaryota</taxon>
        <taxon>Metazoa</taxon>
        <taxon>Ecdysozoa</taxon>
        <taxon>Arthropoda</taxon>
        <taxon>Chelicerata</taxon>
        <taxon>Arachnida</taxon>
        <taxon>Acari</taxon>
        <taxon>Parasitiformes</taxon>
        <taxon>Ixodida</taxon>
        <taxon>Ixodoidea</taxon>
        <taxon>Ixodidae</taxon>
        <taxon>Rhipicephalinae</taxon>
        <taxon>Rhipicephalus</taxon>
        <taxon>Rhipicephalus</taxon>
    </lineage>
</organism>
<gene>
    <name evidence="13" type="ORF">HPB52_017363</name>
</gene>
<reference evidence="13" key="2">
    <citation type="submission" date="2021-09" db="EMBL/GenBank/DDBJ databases">
        <authorList>
            <person name="Jia N."/>
            <person name="Wang J."/>
            <person name="Shi W."/>
            <person name="Du L."/>
            <person name="Sun Y."/>
            <person name="Zhan W."/>
            <person name="Jiang J."/>
            <person name="Wang Q."/>
            <person name="Zhang B."/>
            <person name="Ji P."/>
            <person name="Sakyi L.B."/>
            <person name="Cui X."/>
            <person name="Yuan T."/>
            <person name="Jiang B."/>
            <person name="Yang W."/>
            <person name="Lam T.T.-Y."/>
            <person name="Chang Q."/>
            <person name="Ding S."/>
            <person name="Wang X."/>
            <person name="Zhu J."/>
            <person name="Ruan X."/>
            <person name="Zhao L."/>
            <person name="Wei J."/>
            <person name="Que T."/>
            <person name="Du C."/>
            <person name="Cheng J."/>
            <person name="Dai P."/>
            <person name="Han X."/>
            <person name="Huang E."/>
            <person name="Gao Y."/>
            <person name="Liu J."/>
            <person name="Shao H."/>
            <person name="Ye R."/>
            <person name="Li L."/>
            <person name="Wei W."/>
            <person name="Wang X."/>
            <person name="Wang C."/>
            <person name="Huo Q."/>
            <person name="Li W."/>
            <person name="Guo W."/>
            <person name="Chen H."/>
            <person name="Chen S."/>
            <person name="Zhou L."/>
            <person name="Zhou L."/>
            <person name="Ni X."/>
            <person name="Tian J."/>
            <person name="Zhou Y."/>
            <person name="Sheng Y."/>
            <person name="Liu T."/>
            <person name="Pan Y."/>
            <person name="Xia L."/>
            <person name="Li J."/>
            <person name="Zhao F."/>
            <person name="Cao W."/>
        </authorList>
    </citation>
    <scope>NUCLEOTIDE SEQUENCE</scope>
    <source>
        <strain evidence="13">Rsan-2018</strain>
        <tissue evidence="13">Larvae</tissue>
    </source>
</reference>
<dbReference type="PANTHER" id="PTHR10746:SF6">
    <property type="entry name" value="LARGE RIBOSOMAL SUBUNIT PROTEIN UL4M"/>
    <property type="match status" value="1"/>
</dbReference>
<comment type="subcellular location">
    <subcellularLocation>
        <location evidence="1">Mitochondrion</location>
    </subcellularLocation>
</comment>
<dbReference type="GO" id="GO:0003735">
    <property type="term" value="F:structural constituent of ribosome"/>
    <property type="evidence" value="ECO:0007669"/>
    <property type="project" value="InterPro"/>
</dbReference>
<dbReference type="Gene3D" id="3.40.1370.10">
    <property type="match status" value="1"/>
</dbReference>
<evidence type="ECO:0000313" key="13">
    <source>
        <dbReference type="EMBL" id="KAH7972809.1"/>
    </source>
</evidence>
<keyword evidence="4" id="KW-0722">Serine protease inhibitor</keyword>
<proteinExistence type="inferred from homology"/>
<evidence type="ECO:0000256" key="4">
    <source>
        <dbReference type="ARBA" id="ARBA00022900"/>
    </source>
</evidence>
<evidence type="ECO:0000256" key="7">
    <source>
        <dbReference type="ARBA" id="ARBA00023274"/>
    </source>
</evidence>
<dbReference type="GO" id="GO:0005840">
    <property type="term" value="C:ribosome"/>
    <property type="evidence" value="ECO:0007669"/>
    <property type="project" value="UniProtKB-KW"/>
</dbReference>
<evidence type="ECO:0000313" key="14">
    <source>
        <dbReference type="Proteomes" id="UP000821837"/>
    </source>
</evidence>
<keyword evidence="5" id="KW-0689">Ribosomal protein</keyword>
<dbReference type="VEuPathDB" id="VectorBase:RSAN_035315"/>
<sequence length="723" mass="81548">MYRHLRKLGRWRLSDDDCSGVGDEEDDASASPARRLSEPHDDDDSSSSISGSYRFALIGVEGPTDYVGISEPDPEVMRQGIAQFTVELLQNLVESRSEPSSNVVFSPLAVETTLTLLYSMATGPTAEQIANAMHIECAPIDLQKYVLRHAYSRPTVFRPYFTLNNRIQLRARPPEDTAVNDLPTLARAFDVDLKYVSFVEDAAGVRDRTNEWLHYLSAFECVDVFPERSVTDTSSMVLASLTYLRGDWKWQFRLQDTTPGTFRTSPHIPRTVAMMHQTGQFPMAELDEIDATALELKYRRRDKSMIIFLPRQLDGLALLEEKLTGDLLLRYVDELKEEREVAISLPRFCAKQVVNMKETLSSMGIKDVFTGFADLSRIVGTNGYHISQAMQCAVVCVKEKGQKLMKPEGGSEELTQFAVDRPFMFCVVGRNPDVILLMGSNSGTPSVLCQRLCSHTPASVAGEVPLPAADGTVSAVPPRPPLPLVIKRELAYPSKFTPNREAWVENLDTVESEKLGLIPLHPKIFGVFPRIDTLHWNINWQNNYQKVDWTTTESRAERRGGGRKPWPQKGTGRARHGSGIAHGPRGPRTYYYMLPFFRRVQGLTTALSVKLAQDDLKIVDSLDLPTNDSKYLLKLVDERFWGPSVLFVDNTDYVSENIALICDEVKHFNIMPVYGLNVHSMLKHDTLVLTLSAVEEIENKLLYQLHRIDGKEVAQRDHRRPYL</sequence>
<dbReference type="Pfam" id="PF00573">
    <property type="entry name" value="Ribosomal_L4"/>
    <property type="match status" value="1"/>
</dbReference>
<dbReference type="Gene3D" id="2.30.39.10">
    <property type="entry name" value="Alpha-1-antitrypsin, domain 1"/>
    <property type="match status" value="1"/>
</dbReference>
<evidence type="ECO:0000256" key="9">
    <source>
        <dbReference type="ARBA" id="ARBA00082711"/>
    </source>
</evidence>
<dbReference type="InterPro" id="IPR023574">
    <property type="entry name" value="Ribosomal_uL4_dom_sf"/>
</dbReference>
<dbReference type="InterPro" id="IPR023796">
    <property type="entry name" value="Serpin_dom"/>
</dbReference>
<dbReference type="GO" id="GO:0006412">
    <property type="term" value="P:translation"/>
    <property type="evidence" value="ECO:0007669"/>
    <property type="project" value="InterPro"/>
</dbReference>
<evidence type="ECO:0000259" key="12">
    <source>
        <dbReference type="SMART" id="SM00093"/>
    </source>
</evidence>
<dbReference type="GO" id="GO:0004867">
    <property type="term" value="F:serine-type endopeptidase inhibitor activity"/>
    <property type="evidence" value="ECO:0007669"/>
    <property type="project" value="UniProtKB-KW"/>
</dbReference>
<evidence type="ECO:0000256" key="6">
    <source>
        <dbReference type="ARBA" id="ARBA00023128"/>
    </source>
</evidence>
<evidence type="ECO:0000256" key="10">
    <source>
        <dbReference type="RuleBase" id="RU000411"/>
    </source>
</evidence>
<dbReference type="InterPro" id="IPR036186">
    <property type="entry name" value="Serpin_sf"/>
</dbReference>
<dbReference type="Pfam" id="PF00079">
    <property type="entry name" value="Serpin"/>
    <property type="match status" value="1"/>
</dbReference>
<dbReference type="SUPFAM" id="SSF56574">
    <property type="entry name" value="Serpins"/>
    <property type="match status" value="1"/>
</dbReference>
<dbReference type="EMBL" id="JABSTV010001247">
    <property type="protein sequence ID" value="KAH7972809.1"/>
    <property type="molecule type" value="Genomic_DNA"/>
</dbReference>
<dbReference type="InterPro" id="IPR002136">
    <property type="entry name" value="Ribosomal_uL4"/>
</dbReference>
<accession>A0A9D4T682</accession>
<keyword evidence="7" id="KW-0687">Ribonucleoprotein</keyword>
<evidence type="ECO:0000256" key="8">
    <source>
        <dbReference type="ARBA" id="ARBA00040565"/>
    </source>
</evidence>
<dbReference type="InterPro" id="IPR042185">
    <property type="entry name" value="Serpin_sf_2"/>
</dbReference>
<dbReference type="Gene3D" id="3.30.497.10">
    <property type="entry name" value="Antithrombin, subunit I, domain 2"/>
    <property type="match status" value="1"/>
</dbReference>
<keyword evidence="6" id="KW-0496">Mitochondrion</keyword>